<dbReference type="Pfam" id="PF09346">
    <property type="entry name" value="SMI1_KNR4"/>
    <property type="match status" value="1"/>
</dbReference>
<comment type="similarity">
    <text evidence="1">Belongs to the KNR4/SMI1 family.</text>
</comment>
<feature type="region of interest" description="Disordered" evidence="2">
    <location>
        <begin position="19"/>
        <end position="88"/>
    </location>
</feature>
<name>A0A099P2M1_PICKU</name>
<evidence type="ECO:0000313" key="4">
    <source>
        <dbReference type="EMBL" id="KGK38514.1"/>
    </source>
</evidence>
<feature type="compositionally biased region" description="Acidic residues" evidence="2">
    <location>
        <begin position="528"/>
        <end position="546"/>
    </location>
</feature>
<dbReference type="SUPFAM" id="SSF160631">
    <property type="entry name" value="SMI1/KNR4-like"/>
    <property type="match status" value="1"/>
</dbReference>
<evidence type="ECO:0000256" key="1">
    <source>
        <dbReference type="ARBA" id="ARBA00005303"/>
    </source>
</evidence>
<dbReference type="InterPro" id="IPR037883">
    <property type="entry name" value="Knr4/Smi1-like_sf"/>
</dbReference>
<feature type="compositionally biased region" description="Basic and acidic residues" evidence="2">
    <location>
        <begin position="498"/>
        <end position="527"/>
    </location>
</feature>
<sequence length="648" mass="71099">MSIFRNIKEFFHNITTNDHYAQYGSNDKKGKKKSSNRSTPTGSKNGSSVSLINKNNKVNSTSVSDSKNSTSSNADNSNSKIPYRPGMRSQLHNDSQIELRNYENGQPQKDIVDIWEAIDDWLDREFPELADDIQGGATANDLNAFEDDLDINLPAAFRDSYQIHDGQVSMGKTRGLVFSYPLMDLESIAAETNIWRKVYEKFEKKDASVISSAFGPQSSCPPKYINEIYYDPLWIPFVKDNVGNNIAIDLNPNAAGKWGQVILFGRDYNTKFVVAESFGEFLNDICEELSAGHFEIDDDEDLNYVRNGKNYNYFDVLRSKSISRAKKLDPSFTVNEEKNVNDAELLVQKSKSLNIKSEDTPVNTSNITKSSHIAETLISPANEDKKAFLPSKENVATNDSFVIDDDVPSIEENAEEPAVEAIAETVEEPAVESAPEHVTETVEENAEEPAVEAIAETVEEPAVESAPEHVTETVEENAEEPAVEAIAETVEEPAVESAPEHVTETAEEPTAEKPTAEEPTAEEHVAETVDEPAVEEPVTETADEPVVESAPEHVAETAEEPTAEEPTAEEPVAETVDEPAVEATPEPVDEPATESTEAAEGSEDSSTAENGNNEESVAQETTASSETPVNATKSSNKKKKNKKKKGKK</sequence>
<feature type="region of interest" description="Disordered" evidence="2">
    <location>
        <begin position="474"/>
        <end position="648"/>
    </location>
</feature>
<evidence type="ECO:0000259" key="3">
    <source>
        <dbReference type="SMART" id="SM00860"/>
    </source>
</evidence>
<dbReference type="PIRSF" id="PIRSF017023">
    <property type="entry name" value="KNR4"/>
    <property type="match status" value="1"/>
</dbReference>
<feature type="compositionally biased region" description="Polar residues" evidence="2">
    <location>
        <begin position="39"/>
        <end position="52"/>
    </location>
</feature>
<feature type="compositionally biased region" description="Low complexity" evidence="2">
    <location>
        <begin position="53"/>
        <end position="80"/>
    </location>
</feature>
<dbReference type="EMBL" id="JQFK01000019">
    <property type="protein sequence ID" value="KGK38514.1"/>
    <property type="molecule type" value="Genomic_DNA"/>
</dbReference>
<dbReference type="VEuPathDB" id="FungiDB:C5L36_0B06180"/>
<reference evidence="5" key="1">
    <citation type="journal article" date="2014" name="Microb. Cell Fact.">
        <title>Exploiting Issatchenkia orientalis SD108 for succinic acid production.</title>
        <authorList>
            <person name="Xiao H."/>
            <person name="Shao Z."/>
            <person name="Jiang Y."/>
            <person name="Dole S."/>
            <person name="Zhao H."/>
        </authorList>
    </citation>
    <scope>NUCLEOTIDE SEQUENCE [LARGE SCALE GENOMIC DNA]</scope>
    <source>
        <strain evidence="5">SD108</strain>
    </source>
</reference>
<dbReference type="eggNOG" id="ENOG502QTAZ">
    <property type="taxonomic scope" value="Eukaryota"/>
</dbReference>
<dbReference type="InterPro" id="IPR051873">
    <property type="entry name" value="KNR4/SMI1_regulator"/>
</dbReference>
<dbReference type="InterPro" id="IPR009203">
    <property type="entry name" value="Knr4/Smi1"/>
</dbReference>
<dbReference type="GO" id="GO:0043332">
    <property type="term" value="C:mating projection tip"/>
    <property type="evidence" value="ECO:0007669"/>
    <property type="project" value="TreeGrafter"/>
</dbReference>
<evidence type="ECO:0000256" key="2">
    <source>
        <dbReference type="SAM" id="MobiDB-lite"/>
    </source>
</evidence>
<feature type="compositionally biased region" description="Acidic residues" evidence="2">
    <location>
        <begin position="557"/>
        <end position="580"/>
    </location>
</feature>
<dbReference type="HOGENOM" id="CLU_422754_0_0_1"/>
<dbReference type="InterPro" id="IPR018958">
    <property type="entry name" value="Knr4/Smi1-like_dom"/>
</dbReference>
<evidence type="ECO:0000313" key="5">
    <source>
        <dbReference type="Proteomes" id="UP000029867"/>
    </source>
</evidence>
<feature type="compositionally biased region" description="Low complexity" evidence="2">
    <location>
        <begin position="593"/>
        <end position="609"/>
    </location>
</feature>
<dbReference type="PANTHER" id="PTHR47432:SF1">
    <property type="entry name" value="CELL WALL ASSEMBLY REGULATOR SMI1"/>
    <property type="match status" value="1"/>
</dbReference>
<feature type="compositionally biased region" description="Basic residues" evidence="2">
    <location>
        <begin position="635"/>
        <end position="648"/>
    </location>
</feature>
<dbReference type="AlphaFoldDB" id="A0A099P2M1"/>
<organism evidence="4 5">
    <name type="scientific">Pichia kudriavzevii</name>
    <name type="common">Yeast</name>
    <name type="synonym">Issatchenkia orientalis</name>
    <dbReference type="NCBI Taxonomy" id="4909"/>
    <lineage>
        <taxon>Eukaryota</taxon>
        <taxon>Fungi</taxon>
        <taxon>Dikarya</taxon>
        <taxon>Ascomycota</taxon>
        <taxon>Saccharomycotina</taxon>
        <taxon>Pichiomycetes</taxon>
        <taxon>Pichiales</taxon>
        <taxon>Pichiaceae</taxon>
        <taxon>Pichia</taxon>
    </lineage>
</organism>
<dbReference type="Proteomes" id="UP000029867">
    <property type="component" value="Unassembled WGS sequence"/>
</dbReference>
<dbReference type="GO" id="GO:0070880">
    <property type="term" value="P:fungal-type cell wall beta-glucan biosynthetic process"/>
    <property type="evidence" value="ECO:0007669"/>
    <property type="project" value="TreeGrafter"/>
</dbReference>
<comment type="caution">
    <text evidence="4">The sequence shown here is derived from an EMBL/GenBank/DDBJ whole genome shotgun (WGS) entry which is preliminary data.</text>
</comment>
<dbReference type="PANTHER" id="PTHR47432">
    <property type="entry name" value="CELL WALL ASSEMBLY REGULATOR SMI1"/>
    <property type="match status" value="1"/>
</dbReference>
<proteinExistence type="inferred from homology"/>
<protein>
    <recommendedName>
        <fullName evidence="3">Knr4/Smi1-like domain-containing protein</fullName>
    </recommendedName>
</protein>
<feature type="compositionally biased region" description="Polar residues" evidence="2">
    <location>
        <begin position="610"/>
        <end position="632"/>
    </location>
</feature>
<dbReference type="SMART" id="SM00860">
    <property type="entry name" value="SMI1_KNR4"/>
    <property type="match status" value="1"/>
</dbReference>
<gene>
    <name evidence="4" type="ORF">JL09_g2336</name>
</gene>
<accession>A0A099P2M1</accession>
<dbReference type="Gene3D" id="3.40.1580.10">
    <property type="entry name" value="SMI1/KNR4-like"/>
    <property type="match status" value="1"/>
</dbReference>
<feature type="domain" description="Knr4/Smi1-like" evidence="3">
    <location>
        <begin position="136"/>
        <end position="284"/>
    </location>
</feature>